<dbReference type="Proteomes" id="UP000295781">
    <property type="component" value="Chromosome"/>
</dbReference>
<evidence type="ECO:0000313" key="2">
    <source>
        <dbReference type="Proteomes" id="UP000295781"/>
    </source>
</evidence>
<gene>
    <name evidence="1" type="ORF">SOCEGT47_075870</name>
</gene>
<dbReference type="AlphaFoldDB" id="A0A4P2QBD7"/>
<dbReference type="RefSeq" id="WP_129354999.1">
    <property type="nucleotide sequence ID" value="NZ_CP012670.1"/>
</dbReference>
<evidence type="ECO:0000313" key="1">
    <source>
        <dbReference type="EMBL" id="AUX27014.1"/>
    </source>
</evidence>
<proteinExistence type="predicted"/>
<accession>A0A4P2QBD7</accession>
<organism evidence="1 2">
    <name type="scientific">Sorangium cellulosum</name>
    <name type="common">Polyangium cellulosum</name>
    <dbReference type="NCBI Taxonomy" id="56"/>
    <lineage>
        <taxon>Bacteria</taxon>
        <taxon>Pseudomonadati</taxon>
        <taxon>Myxococcota</taxon>
        <taxon>Polyangia</taxon>
        <taxon>Polyangiales</taxon>
        <taxon>Polyangiaceae</taxon>
        <taxon>Sorangium</taxon>
    </lineage>
</organism>
<name>A0A4P2QBD7_SORCE</name>
<reference evidence="1 2" key="1">
    <citation type="submission" date="2015-09" db="EMBL/GenBank/DDBJ databases">
        <title>Sorangium comparison.</title>
        <authorList>
            <person name="Zaburannyi N."/>
            <person name="Bunk B."/>
            <person name="Overmann J."/>
            <person name="Mueller R."/>
        </authorList>
    </citation>
    <scope>NUCLEOTIDE SEQUENCE [LARGE SCALE GENOMIC DNA]</scope>
    <source>
        <strain evidence="1 2">So ceGT47</strain>
    </source>
</reference>
<sequence length="80" mass="9158">MITVGLYGIRDTTSRLRTTYTHDHSLAVMRDGHVLSIVEVERWTGRKHDNRLDAVIMELLAALVPPDEEVRFASVTEHRC</sequence>
<protein>
    <submittedName>
        <fullName evidence="1">Uncharacterized protein</fullName>
    </submittedName>
</protein>
<dbReference type="Gene3D" id="3.30.420.40">
    <property type="match status" value="1"/>
</dbReference>
<dbReference type="EMBL" id="CP012670">
    <property type="protein sequence ID" value="AUX27014.1"/>
    <property type="molecule type" value="Genomic_DNA"/>
</dbReference>